<evidence type="ECO:0000256" key="5">
    <source>
        <dbReference type="ARBA" id="ARBA00022692"/>
    </source>
</evidence>
<evidence type="ECO:0000256" key="15">
    <source>
        <dbReference type="PROSITE-ProRule" id="PRU10141"/>
    </source>
</evidence>
<comment type="subcellular location">
    <subcellularLocation>
        <location evidence="1">Membrane</location>
        <topology evidence="1">Single-pass type I membrane protein</topology>
    </subcellularLocation>
</comment>
<keyword evidence="12" id="KW-0325">Glycoprotein</keyword>
<dbReference type="InterPro" id="IPR008271">
    <property type="entry name" value="Ser/Thr_kinase_AS"/>
</dbReference>
<keyword evidence="9 15" id="KW-0067">ATP-binding</keyword>
<dbReference type="EC" id="2.7.11.1" evidence="2"/>
<dbReference type="GO" id="GO:0030247">
    <property type="term" value="F:polysaccharide binding"/>
    <property type="evidence" value="ECO:0007669"/>
    <property type="project" value="InterPro"/>
</dbReference>
<dbReference type="InterPro" id="IPR032872">
    <property type="entry name" value="WAK_assoc_C"/>
</dbReference>
<dbReference type="InterPro" id="IPR017441">
    <property type="entry name" value="Protein_kinase_ATP_BS"/>
</dbReference>
<dbReference type="PROSITE" id="PS00108">
    <property type="entry name" value="PROTEIN_KINASE_ST"/>
    <property type="match status" value="1"/>
</dbReference>
<dbReference type="Pfam" id="PF00069">
    <property type="entry name" value="Pkinase"/>
    <property type="match status" value="1"/>
</dbReference>
<feature type="binding site" evidence="15">
    <location>
        <position position="368"/>
    </location>
    <ligand>
        <name>ATP</name>
        <dbReference type="ChEBI" id="CHEBI:30616"/>
    </ligand>
</feature>
<keyword evidence="10 16" id="KW-1133">Transmembrane helix</keyword>
<sequence>MHCRRFLPSLFPLSFFLVLLVIVRIPQSLGNPDGYSACRDPRFECGGISIGYPFSGDGIPPGCGHPGLQLYCENNIVTIEILDVRYQVLRIGEDNQTLQIARKDFMTDFCHPQFESSAFDSTLFNIFPGYTNVALFYDCTSAIPHSLGSYDCNGSHKNVSIISSAFIREVCARNITVPISETSLPRIANSASLLEEALKTGFEVELNVSLKVDSKACQKCRDTGGTCGFDFQNHTNCYCLNDPGLSLKECPPPPPSQANTAEQDEKKPDVSLITGFGIAGAVIAGILLGMGFLCLKQRKENSVHLRLPMNHNGSIEAFIKKYGCLAPKRYSYIDIKKMTNKFKDKLGQGGYGSVYKGKLPDGRLVAVKVLSESKGNGEEFMNEVASISRTSHVNIVTLLGFCYEISKRALVYEFMPHGSLDKFIYNQGSMNQPRQLEWKTLYDIALGIARGLEYLHQGCNTRILHFDIKPHNILLDESFGPKISDFGLSKLCERKDSIISMTGARGTAGYIAPEVFCRNFGGVSHKSDVYSYGMMVLEMVGGRKNIDVEVSQTSEIYFPSWVYKHLDQPIDLSLDGVTGEEEEEITRKLIVVSLWCIQTSPSDWPSMTKVLEMLTGSLQSLAIPPRPFVTSPVRLPKASSTTSSLTLA</sequence>
<reference evidence="20" key="2">
    <citation type="submission" date="2025-08" db="UniProtKB">
        <authorList>
            <consortium name="RefSeq"/>
        </authorList>
    </citation>
    <scope>IDENTIFICATION</scope>
</reference>
<evidence type="ECO:0000256" key="13">
    <source>
        <dbReference type="ARBA" id="ARBA00047899"/>
    </source>
</evidence>
<dbReference type="PANTHER" id="PTHR27009">
    <property type="entry name" value="RUST RESISTANCE KINASE LR10-RELATED"/>
    <property type="match status" value="1"/>
</dbReference>
<dbReference type="Proteomes" id="UP000694886">
    <property type="component" value="Chromosome 4"/>
</dbReference>
<feature type="domain" description="Protein kinase" evidence="18">
    <location>
        <begin position="340"/>
        <end position="629"/>
    </location>
</feature>
<dbReference type="FunFam" id="1.10.510.10:FF:000590">
    <property type="entry name" value="PR5-like receptor kinase"/>
    <property type="match status" value="1"/>
</dbReference>
<evidence type="ECO:0000256" key="3">
    <source>
        <dbReference type="ARBA" id="ARBA00022527"/>
    </source>
</evidence>
<keyword evidence="8" id="KW-0418">Kinase</keyword>
<dbReference type="AlphaFoldDB" id="A0AB32WA61"/>
<dbReference type="PROSITE" id="PS00107">
    <property type="entry name" value="PROTEIN_KINASE_ATP"/>
    <property type="match status" value="1"/>
</dbReference>
<comment type="catalytic activity">
    <reaction evidence="13">
        <text>L-threonyl-[protein] + ATP = O-phospho-L-threonyl-[protein] + ADP + H(+)</text>
        <dbReference type="Rhea" id="RHEA:46608"/>
        <dbReference type="Rhea" id="RHEA-COMP:11060"/>
        <dbReference type="Rhea" id="RHEA-COMP:11605"/>
        <dbReference type="ChEBI" id="CHEBI:15378"/>
        <dbReference type="ChEBI" id="CHEBI:30013"/>
        <dbReference type="ChEBI" id="CHEBI:30616"/>
        <dbReference type="ChEBI" id="CHEBI:61977"/>
        <dbReference type="ChEBI" id="CHEBI:456216"/>
        <dbReference type="EC" id="2.7.11.1"/>
    </reaction>
</comment>
<keyword evidence="6 17" id="KW-0732">Signal</keyword>
<keyword evidence="3" id="KW-0723">Serine/threonine-protein kinase</keyword>
<dbReference type="SUPFAM" id="SSF56112">
    <property type="entry name" value="Protein kinase-like (PK-like)"/>
    <property type="match status" value="1"/>
</dbReference>
<evidence type="ECO:0000256" key="2">
    <source>
        <dbReference type="ARBA" id="ARBA00012513"/>
    </source>
</evidence>
<evidence type="ECO:0000256" key="14">
    <source>
        <dbReference type="ARBA" id="ARBA00048679"/>
    </source>
</evidence>
<evidence type="ECO:0000313" key="20">
    <source>
        <dbReference type="RefSeq" id="XP_017974877.1"/>
    </source>
</evidence>
<dbReference type="Gramene" id="Tc04v2_t010640.2">
    <property type="protein sequence ID" value="Tc04v2_p010640.2"/>
    <property type="gene ID" value="Tc04v2_g010600"/>
</dbReference>
<evidence type="ECO:0000313" key="19">
    <source>
        <dbReference type="Proteomes" id="UP000694886"/>
    </source>
</evidence>
<dbReference type="GO" id="GO:0016020">
    <property type="term" value="C:membrane"/>
    <property type="evidence" value="ECO:0007669"/>
    <property type="project" value="UniProtKB-SubCell"/>
</dbReference>
<dbReference type="Pfam" id="PF14380">
    <property type="entry name" value="WAK_assoc"/>
    <property type="match status" value="1"/>
</dbReference>
<dbReference type="SMART" id="SM00220">
    <property type="entry name" value="S_TKc"/>
    <property type="match status" value="1"/>
</dbReference>
<organism evidence="19 20">
    <name type="scientific">Theobroma cacao</name>
    <name type="common">Cacao</name>
    <name type="synonym">Cocoa</name>
    <dbReference type="NCBI Taxonomy" id="3641"/>
    <lineage>
        <taxon>Eukaryota</taxon>
        <taxon>Viridiplantae</taxon>
        <taxon>Streptophyta</taxon>
        <taxon>Embryophyta</taxon>
        <taxon>Tracheophyta</taxon>
        <taxon>Spermatophyta</taxon>
        <taxon>Magnoliopsida</taxon>
        <taxon>eudicotyledons</taxon>
        <taxon>Gunneridae</taxon>
        <taxon>Pentapetalae</taxon>
        <taxon>rosids</taxon>
        <taxon>malvids</taxon>
        <taxon>Malvales</taxon>
        <taxon>Malvaceae</taxon>
        <taxon>Byttnerioideae</taxon>
        <taxon>Theobroma</taxon>
    </lineage>
</organism>
<evidence type="ECO:0000259" key="18">
    <source>
        <dbReference type="PROSITE" id="PS50011"/>
    </source>
</evidence>
<evidence type="ECO:0000256" key="6">
    <source>
        <dbReference type="ARBA" id="ARBA00022729"/>
    </source>
</evidence>
<comment type="catalytic activity">
    <reaction evidence="14">
        <text>L-seryl-[protein] + ATP = O-phospho-L-seryl-[protein] + ADP + H(+)</text>
        <dbReference type="Rhea" id="RHEA:17989"/>
        <dbReference type="Rhea" id="RHEA-COMP:9863"/>
        <dbReference type="Rhea" id="RHEA-COMP:11604"/>
        <dbReference type="ChEBI" id="CHEBI:15378"/>
        <dbReference type="ChEBI" id="CHEBI:29999"/>
        <dbReference type="ChEBI" id="CHEBI:30616"/>
        <dbReference type="ChEBI" id="CHEBI:83421"/>
        <dbReference type="ChEBI" id="CHEBI:456216"/>
        <dbReference type="EC" id="2.7.11.1"/>
    </reaction>
</comment>
<dbReference type="PROSITE" id="PS50011">
    <property type="entry name" value="PROTEIN_KINASE_DOM"/>
    <property type="match status" value="1"/>
</dbReference>
<dbReference type="InterPro" id="IPR045874">
    <property type="entry name" value="LRK10/LRL21-25-like"/>
</dbReference>
<evidence type="ECO:0000256" key="1">
    <source>
        <dbReference type="ARBA" id="ARBA00004479"/>
    </source>
</evidence>
<reference evidence="19" key="1">
    <citation type="journal article" date="1997" name="Nucleic Acids Res.">
        <title>tRNAscan-SE: a program for improved detection of transfer RNA genes in genomic sequence.</title>
        <authorList>
            <person name="Lowe T.M."/>
            <person name="Eddy S.R."/>
        </authorList>
    </citation>
    <scope>NUCLEOTIDE SEQUENCE [LARGE SCALE GENOMIC DNA]</scope>
    <source>
        <strain evidence="19">r\B97-61/B2</strain>
    </source>
</reference>
<evidence type="ECO:0000256" key="16">
    <source>
        <dbReference type="SAM" id="Phobius"/>
    </source>
</evidence>
<feature type="transmembrane region" description="Helical" evidence="16">
    <location>
        <begin position="272"/>
        <end position="295"/>
    </location>
</feature>
<evidence type="ECO:0000256" key="11">
    <source>
        <dbReference type="ARBA" id="ARBA00023136"/>
    </source>
</evidence>
<protein>
    <recommendedName>
        <fullName evidence="2">non-specific serine/threonine protein kinase</fullName>
        <ecNumber evidence="2">2.7.11.1</ecNumber>
    </recommendedName>
</protein>
<keyword evidence="5 16" id="KW-0812">Transmembrane</keyword>
<name>A0AB32WA61_THECC</name>
<dbReference type="Gene3D" id="1.10.510.10">
    <property type="entry name" value="Transferase(Phosphotransferase) domain 1"/>
    <property type="match status" value="1"/>
</dbReference>
<evidence type="ECO:0000256" key="12">
    <source>
        <dbReference type="ARBA" id="ARBA00023180"/>
    </source>
</evidence>
<evidence type="ECO:0000256" key="9">
    <source>
        <dbReference type="ARBA" id="ARBA00022840"/>
    </source>
</evidence>
<keyword evidence="4" id="KW-0808">Transferase</keyword>
<dbReference type="InterPro" id="IPR011009">
    <property type="entry name" value="Kinase-like_dom_sf"/>
</dbReference>
<feature type="signal peptide" evidence="17">
    <location>
        <begin position="1"/>
        <end position="30"/>
    </location>
</feature>
<evidence type="ECO:0000256" key="4">
    <source>
        <dbReference type="ARBA" id="ARBA00022679"/>
    </source>
</evidence>
<keyword evidence="7 15" id="KW-0547">Nucleotide-binding</keyword>
<dbReference type="GO" id="GO:0005524">
    <property type="term" value="F:ATP binding"/>
    <property type="evidence" value="ECO:0007669"/>
    <property type="project" value="UniProtKB-UniRule"/>
</dbReference>
<accession>A0AB32WA61</accession>
<gene>
    <name evidence="20" type="primary">LOC18602017</name>
</gene>
<dbReference type="GeneID" id="18602017"/>
<evidence type="ECO:0000256" key="10">
    <source>
        <dbReference type="ARBA" id="ARBA00022989"/>
    </source>
</evidence>
<feature type="chain" id="PRO_5044271180" description="non-specific serine/threonine protein kinase" evidence="17">
    <location>
        <begin position="31"/>
        <end position="648"/>
    </location>
</feature>
<dbReference type="CDD" id="cd14066">
    <property type="entry name" value="STKc_IRAK"/>
    <property type="match status" value="1"/>
</dbReference>
<dbReference type="Pfam" id="PF13947">
    <property type="entry name" value="GUB_WAK_bind"/>
    <property type="match status" value="1"/>
</dbReference>
<keyword evidence="11 16" id="KW-0472">Membrane</keyword>
<evidence type="ECO:0000256" key="7">
    <source>
        <dbReference type="ARBA" id="ARBA00022741"/>
    </source>
</evidence>
<evidence type="ECO:0000256" key="17">
    <source>
        <dbReference type="SAM" id="SignalP"/>
    </source>
</evidence>
<dbReference type="Gene3D" id="3.30.200.20">
    <property type="entry name" value="Phosphorylase Kinase, domain 1"/>
    <property type="match status" value="1"/>
</dbReference>
<dbReference type="InterPro" id="IPR025287">
    <property type="entry name" value="WAK_GUB"/>
</dbReference>
<dbReference type="InterPro" id="IPR000719">
    <property type="entry name" value="Prot_kinase_dom"/>
</dbReference>
<dbReference type="FunFam" id="3.30.200.20:FF:000178">
    <property type="entry name" value="serine/threonine-protein kinase PBS1-like"/>
    <property type="match status" value="1"/>
</dbReference>
<dbReference type="GO" id="GO:0004674">
    <property type="term" value="F:protein serine/threonine kinase activity"/>
    <property type="evidence" value="ECO:0007669"/>
    <property type="project" value="UniProtKB-KW"/>
</dbReference>
<evidence type="ECO:0000256" key="8">
    <source>
        <dbReference type="ARBA" id="ARBA00022777"/>
    </source>
</evidence>
<dbReference type="RefSeq" id="XP_017974877.1">
    <property type="nucleotide sequence ID" value="XM_018119388.1"/>
</dbReference>
<proteinExistence type="predicted"/>